<evidence type="ECO:0000256" key="1">
    <source>
        <dbReference type="ARBA" id="ARBA00022649"/>
    </source>
</evidence>
<comment type="caution">
    <text evidence="3">The sequence shown here is derived from an EMBL/GenBank/DDBJ whole genome shotgun (WGS) entry which is preliminary data.</text>
</comment>
<dbReference type="InterPro" id="IPR007712">
    <property type="entry name" value="RelE/ParE_toxin"/>
</dbReference>
<proteinExistence type="predicted"/>
<keyword evidence="1" id="KW-1277">Toxin-antitoxin system</keyword>
<evidence type="ECO:0000256" key="2">
    <source>
        <dbReference type="SAM" id="Phobius"/>
    </source>
</evidence>
<keyword evidence="2" id="KW-1133">Transmembrane helix</keyword>
<evidence type="ECO:0000313" key="4">
    <source>
        <dbReference type="Proteomes" id="UP000315589"/>
    </source>
</evidence>
<dbReference type="AlphaFoldDB" id="A0A554LMF0"/>
<dbReference type="InterPro" id="IPR035093">
    <property type="entry name" value="RelE/ParE_toxin_dom_sf"/>
</dbReference>
<keyword evidence="2" id="KW-0472">Membrane</keyword>
<organism evidence="3 4">
    <name type="scientific">Candidatus Berkelbacteria bacterium Licking1014_85</name>
    <dbReference type="NCBI Taxonomy" id="2017148"/>
    <lineage>
        <taxon>Bacteria</taxon>
        <taxon>Candidatus Berkelbacteria</taxon>
    </lineage>
</organism>
<reference evidence="3 4" key="1">
    <citation type="submission" date="2017-07" db="EMBL/GenBank/DDBJ databases">
        <title>Mechanisms for carbon and nitrogen cycling indicate functional differentiation within the Candidate Phyla Radiation.</title>
        <authorList>
            <person name="Danczak R.E."/>
            <person name="Johnston M.D."/>
            <person name="Kenah C."/>
            <person name="Slattery M."/>
            <person name="Wrighton K.C."/>
            <person name="Wilkins M.J."/>
        </authorList>
    </citation>
    <scope>NUCLEOTIDE SEQUENCE [LARGE SCALE GENOMIC DNA]</scope>
    <source>
        <strain evidence="3">Licking1014_85</strain>
    </source>
</reference>
<evidence type="ECO:0000313" key="3">
    <source>
        <dbReference type="EMBL" id="TSC94056.1"/>
    </source>
</evidence>
<dbReference type="Pfam" id="PF05016">
    <property type="entry name" value="ParE_toxin"/>
    <property type="match status" value="1"/>
</dbReference>
<sequence>MEIYYSPKFSKLLNKLPSSTQKLFVKQKEIFCDNWQDTRLHSKKLTGKPTMYSFRITSAYRVIFYLSDPMIAIFFSIGHRKDIYKKL</sequence>
<feature type="transmembrane region" description="Helical" evidence="2">
    <location>
        <begin position="58"/>
        <end position="77"/>
    </location>
</feature>
<keyword evidence="2" id="KW-0812">Transmembrane</keyword>
<dbReference type="SUPFAM" id="SSF143011">
    <property type="entry name" value="RelE-like"/>
    <property type="match status" value="1"/>
</dbReference>
<gene>
    <name evidence="3" type="ORF">CEN91_39</name>
</gene>
<protein>
    <recommendedName>
        <fullName evidence="5">Plasmid stabilization system</fullName>
    </recommendedName>
</protein>
<accession>A0A554LMF0</accession>
<dbReference type="Proteomes" id="UP000315589">
    <property type="component" value="Unassembled WGS sequence"/>
</dbReference>
<dbReference type="Gene3D" id="3.30.2310.20">
    <property type="entry name" value="RelE-like"/>
    <property type="match status" value="1"/>
</dbReference>
<name>A0A554LMF0_9BACT</name>
<evidence type="ECO:0008006" key="5">
    <source>
        <dbReference type="Google" id="ProtNLM"/>
    </source>
</evidence>
<dbReference type="EMBL" id="VMGI01000003">
    <property type="protein sequence ID" value="TSC94056.1"/>
    <property type="molecule type" value="Genomic_DNA"/>
</dbReference>